<dbReference type="GO" id="GO:0009507">
    <property type="term" value="C:chloroplast"/>
    <property type="evidence" value="ECO:0000318"/>
    <property type="project" value="GO_Central"/>
</dbReference>
<dbReference type="Gene3D" id="3.20.20.70">
    <property type="entry name" value="Aldolase class I"/>
    <property type="match status" value="1"/>
</dbReference>
<dbReference type="EnsemblPlants" id="Pp3c4_17740V3.6">
    <property type="protein sequence ID" value="Pp3c4_17740V3.6"/>
    <property type="gene ID" value="Pp3c4_17740"/>
</dbReference>
<gene>
    <name evidence="11" type="primary">LOC112281833</name>
    <name evidence="10" type="ORF">PHYPA_006379</name>
</gene>
<keyword evidence="3" id="KW-0028">Amino-acid biosynthesis</keyword>
<dbReference type="EnsemblPlants" id="Pp3c4_17740V3.2">
    <property type="protein sequence ID" value="Pp3c4_17740V3.2"/>
    <property type="gene ID" value="Pp3c4_17740"/>
</dbReference>
<comment type="pathway">
    <text evidence="1">Amino-acid biosynthesis; L-tryptophan biosynthesis; L-tryptophan from chorismate: step 5/5.</text>
</comment>
<dbReference type="CDD" id="cd04724">
    <property type="entry name" value="Tryptophan_synthase_alpha"/>
    <property type="match status" value="1"/>
</dbReference>
<dbReference type="EnsemblPlants" id="Pp3c4_17740V3.5">
    <property type="protein sequence ID" value="Pp3c4_17740V3.5"/>
    <property type="gene ID" value="Pp3c4_17740"/>
</dbReference>
<dbReference type="Pfam" id="PF00290">
    <property type="entry name" value="Trp_syntA"/>
    <property type="match status" value="1"/>
</dbReference>
<dbReference type="RefSeq" id="XP_024374531.1">
    <property type="nucleotide sequence ID" value="XM_024518763.2"/>
</dbReference>
<dbReference type="InterPro" id="IPR011060">
    <property type="entry name" value="RibuloseP-bd_barrel"/>
</dbReference>
<dbReference type="GO" id="GO:0005829">
    <property type="term" value="C:cytosol"/>
    <property type="evidence" value="ECO:0000318"/>
    <property type="project" value="GO_Central"/>
</dbReference>
<evidence type="ECO:0000256" key="9">
    <source>
        <dbReference type="RuleBase" id="RU003662"/>
    </source>
</evidence>
<dbReference type="Proteomes" id="UP000006727">
    <property type="component" value="Chromosome 4"/>
</dbReference>
<keyword evidence="12" id="KW-1185">Reference proteome</keyword>
<dbReference type="RefSeq" id="XP_024374528.1">
    <property type="nucleotide sequence ID" value="XM_024518760.2"/>
</dbReference>
<evidence type="ECO:0000256" key="5">
    <source>
        <dbReference type="ARBA" id="ARBA00023141"/>
    </source>
</evidence>
<evidence type="ECO:0000256" key="4">
    <source>
        <dbReference type="ARBA" id="ARBA00022822"/>
    </source>
</evidence>
<dbReference type="Gramene" id="Pp3c4_17740V3.2">
    <property type="protein sequence ID" value="Pp3c4_17740V3.2"/>
    <property type="gene ID" value="Pp3c4_17740"/>
</dbReference>
<reference evidence="11" key="3">
    <citation type="submission" date="2020-12" db="UniProtKB">
        <authorList>
            <consortium name="EnsemblPlants"/>
        </authorList>
    </citation>
    <scope>IDENTIFICATION</scope>
</reference>
<dbReference type="UniPathway" id="UPA00035">
    <property type="reaction ID" value="UER00044"/>
</dbReference>
<evidence type="ECO:0000313" key="10">
    <source>
        <dbReference type="EMBL" id="PNR55482.1"/>
    </source>
</evidence>
<accession>A0A2K1KNX7</accession>
<keyword evidence="6" id="KW-0456">Lyase</keyword>
<dbReference type="RefSeq" id="XP_024374530.1">
    <property type="nucleotide sequence ID" value="XM_024518762.2"/>
</dbReference>
<dbReference type="InterPro" id="IPR002028">
    <property type="entry name" value="Trp_synthase_suA"/>
</dbReference>
<dbReference type="GeneID" id="112281833"/>
<dbReference type="EnsemblPlants" id="Pp3c4_17740V3.7">
    <property type="protein sequence ID" value="Pp3c4_17740V3.7"/>
    <property type="gene ID" value="Pp3c4_17740"/>
</dbReference>
<dbReference type="STRING" id="3218.A0A2K1KNX7"/>
<comment type="similarity">
    <text evidence="8 9">Belongs to the TrpA family.</text>
</comment>
<dbReference type="Gramene" id="Pp3c4_17740V3.4">
    <property type="protein sequence ID" value="Pp3c4_17740V3.4"/>
    <property type="gene ID" value="Pp3c4_17740"/>
</dbReference>
<dbReference type="HAMAP" id="MF_00131">
    <property type="entry name" value="Trp_synth_alpha"/>
    <property type="match status" value="1"/>
</dbReference>
<keyword evidence="4" id="KW-0822">Tryptophan biosynthesis</keyword>
<dbReference type="FunFam" id="3.20.20.70:FF:000107">
    <property type="entry name" value="Tryptophan synthase alpha chain, chloroplastic"/>
    <property type="match status" value="1"/>
</dbReference>
<dbReference type="PaxDb" id="3218-PP1S13_142V6.1"/>
<evidence type="ECO:0000256" key="7">
    <source>
        <dbReference type="ARBA" id="ARBA00049047"/>
    </source>
</evidence>
<dbReference type="EMBL" id="ABEU02000004">
    <property type="protein sequence ID" value="PNR55482.1"/>
    <property type="molecule type" value="Genomic_DNA"/>
</dbReference>
<evidence type="ECO:0000313" key="12">
    <source>
        <dbReference type="Proteomes" id="UP000006727"/>
    </source>
</evidence>
<dbReference type="EnsemblPlants" id="Pp3c4_17740V3.3">
    <property type="protein sequence ID" value="Pp3c4_17740V3.3"/>
    <property type="gene ID" value="Pp3c4_17740"/>
</dbReference>
<evidence type="ECO:0000256" key="3">
    <source>
        <dbReference type="ARBA" id="ARBA00022605"/>
    </source>
</evidence>
<dbReference type="Gramene" id="Pp3c4_17740V3.5">
    <property type="protein sequence ID" value="Pp3c4_17740V3.5"/>
    <property type="gene ID" value="Pp3c4_17740"/>
</dbReference>
<dbReference type="PANTHER" id="PTHR43406:SF1">
    <property type="entry name" value="TRYPTOPHAN SYNTHASE ALPHA CHAIN, CHLOROPLASTIC"/>
    <property type="match status" value="1"/>
</dbReference>
<organism evidence="10">
    <name type="scientific">Physcomitrium patens</name>
    <name type="common">Spreading-leaved earth moss</name>
    <name type="synonym">Physcomitrella patens</name>
    <dbReference type="NCBI Taxonomy" id="3218"/>
    <lineage>
        <taxon>Eukaryota</taxon>
        <taxon>Viridiplantae</taxon>
        <taxon>Streptophyta</taxon>
        <taxon>Embryophyta</taxon>
        <taxon>Bryophyta</taxon>
        <taxon>Bryophytina</taxon>
        <taxon>Bryopsida</taxon>
        <taxon>Funariidae</taxon>
        <taxon>Funariales</taxon>
        <taxon>Funariaceae</taxon>
        <taxon>Physcomitrium</taxon>
    </lineage>
</organism>
<dbReference type="RefSeq" id="XP_024374526.1">
    <property type="nucleotide sequence ID" value="XM_024518758.2"/>
</dbReference>
<dbReference type="GO" id="GO:0004834">
    <property type="term" value="F:tryptophan synthase activity"/>
    <property type="evidence" value="ECO:0000318"/>
    <property type="project" value="GO_Central"/>
</dbReference>
<dbReference type="GO" id="GO:0000162">
    <property type="term" value="P:L-tryptophan biosynthetic process"/>
    <property type="evidence" value="ECO:0000318"/>
    <property type="project" value="GO_Central"/>
</dbReference>
<dbReference type="InterPro" id="IPR013785">
    <property type="entry name" value="Aldolase_TIM"/>
</dbReference>
<dbReference type="PANTHER" id="PTHR43406">
    <property type="entry name" value="TRYPTOPHAN SYNTHASE, ALPHA CHAIN"/>
    <property type="match status" value="1"/>
</dbReference>
<evidence type="ECO:0000256" key="1">
    <source>
        <dbReference type="ARBA" id="ARBA00004733"/>
    </source>
</evidence>
<dbReference type="KEGG" id="ppp:112281833"/>
<evidence type="ECO:0000256" key="8">
    <source>
        <dbReference type="ARBA" id="ARBA00060788"/>
    </source>
</evidence>
<dbReference type="Gramene" id="Pp3c4_17740V3.7">
    <property type="protein sequence ID" value="Pp3c4_17740V3.7"/>
    <property type="gene ID" value="Pp3c4_17740"/>
</dbReference>
<dbReference type="EnsemblPlants" id="Pp3c4_17740V3.1">
    <property type="protein sequence ID" value="Pp3c4_17740V3.1"/>
    <property type="gene ID" value="Pp3c4_17740"/>
</dbReference>
<keyword evidence="5" id="KW-0057">Aromatic amino acid biosynthesis</keyword>
<dbReference type="Gramene" id="Pp3c4_17740V3.1">
    <property type="protein sequence ID" value="Pp3c4_17740V3.1"/>
    <property type="gene ID" value="Pp3c4_17740"/>
</dbReference>
<reference evidence="10 12" key="2">
    <citation type="journal article" date="2018" name="Plant J.">
        <title>The Physcomitrella patens chromosome-scale assembly reveals moss genome structure and evolution.</title>
        <authorList>
            <person name="Lang D."/>
            <person name="Ullrich K.K."/>
            <person name="Murat F."/>
            <person name="Fuchs J."/>
            <person name="Jenkins J."/>
            <person name="Haas F.B."/>
            <person name="Piednoel M."/>
            <person name="Gundlach H."/>
            <person name="Van Bel M."/>
            <person name="Meyberg R."/>
            <person name="Vives C."/>
            <person name="Morata J."/>
            <person name="Symeonidi A."/>
            <person name="Hiss M."/>
            <person name="Muchero W."/>
            <person name="Kamisugi Y."/>
            <person name="Saleh O."/>
            <person name="Blanc G."/>
            <person name="Decker E.L."/>
            <person name="van Gessel N."/>
            <person name="Grimwood J."/>
            <person name="Hayes R.D."/>
            <person name="Graham S.W."/>
            <person name="Gunter L.E."/>
            <person name="McDaniel S.F."/>
            <person name="Hoernstein S.N.W."/>
            <person name="Larsson A."/>
            <person name="Li F.W."/>
            <person name="Perroud P.F."/>
            <person name="Phillips J."/>
            <person name="Ranjan P."/>
            <person name="Rokshar D.S."/>
            <person name="Rothfels C.J."/>
            <person name="Schneider L."/>
            <person name="Shu S."/>
            <person name="Stevenson D.W."/>
            <person name="Thummler F."/>
            <person name="Tillich M."/>
            <person name="Villarreal Aguilar J.C."/>
            <person name="Widiez T."/>
            <person name="Wong G.K."/>
            <person name="Wymore A."/>
            <person name="Zhang Y."/>
            <person name="Zimmer A.D."/>
            <person name="Quatrano R.S."/>
            <person name="Mayer K.F.X."/>
            <person name="Goodstein D."/>
            <person name="Casacuberta J.M."/>
            <person name="Vandepoele K."/>
            <person name="Reski R."/>
            <person name="Cuming A.C."/>
            <person name="Tuskan G.A."/>
            <person name="Maumus F."/>
            <person name="Salse J."/>
            <person name="Schmutz J."/>
            <person name="Rensing S.A."/>
        </authorList>
    </citation>
    <scope>NUCLEOTIDE SEQUENCE [LARGE SCALE GENOMIC DNA]</scope>
    <source>
        <strain evidence="11 12">cv. Gransden 2004</strain>
    </source>
</reference>
<dbReference type="EnsemblPlants" id="Pp3c4_17740V3.4">
    <property type="protein sequence ID" value="Pp3c4_17740V3.4"/>
    <property type="gene ID" value="Pp3c4_17740"/>
</dbReference>
<dbReference type="Gramene" id="Pp3c4_17740V3.6">
    <property type="protein sequence ID" value="Pp3c4_17740V3.6"/>
    <property type="gene ID" value="Pp3c4_17740"/>
</dbReference>
<comment type="catalytic activity">
    <reaction evidence="7">
        <text>(1S,2R)-1-C-(indol-3-yl)glycerol 3-phosphate + L-serine = D-glyceraldehyde 3-phosphate + L-tryptophan + H2O</text>
        <dbReference type="Rhea" id="RHEA:10532"/>
        <dbReference type="ChEBI" id="CHEBI:15377"/>
        <dbReference type="ChEBI" id="CHEBI:33384"/>
        <dbReference type="ChEBI" id="CHEBI:57912"/>
        <dbReference type="ChEBI" id="CHEBI:58866"/>
        <dbReference type="ChEBI" id="CHEBI:59776"/>
        <dbReference type="EC" id="4.2.1.20"/>
    </reaction>
</comment>
<proteinExistence type="inferred from homology"/>
<sequence length="347" mass="36667">MALVRGPIGVATVGSSGKARLQDAVASQFAARTTCLPSLVSLNHFPSQFCVSSCEGARCSSASKQRPVMPRATAAHASNTQSMTRIADTFSTLKQLGKVAFIPYLTAGDPDLDTTAQALRLLDDCGADIIELGVPYSDPLADGPVIQAAATRSLSKGTTLDKVLSMLKEISPSLKAPVVLFTYYNPILKRGMEPFLKAVKEAGGSGLVVPDIPLEETDKLRERSVANGLELILLTTPTTPKSRMKIIAKASQGFVYLVSLTGVTGARTSVQSRVETLLKELKEVTDKPVAVGFGISKPEHAVQVVEWGADGVIIGSAMVKILGEAASPKEGLAELEKFTKDLKNSIS</sequence>
<dbReference type="SUPFAM" id="SSF51366">
    <property type="entry name" value="Ribulose-phoshate binding barrel"/>
    <property type="match status" value="1"/>
</dbReference>
<dbReference type="Gramene" id="Pp3c4_17740V3.3">
    <property type="protein sequence ID" value="Pp3c4_17740V3.3"/>
    <property type="gene ID" value="Pp3c4_17740"/>
</dbReference>
<name>A0A2K1KNX7_PHYPA</name>
<dbReference type="FunCoup" id="A0A2K1KNX7">
    <property type="interactions" value="677"/>
</dbReference>
<dbReference type="InterPro" id="IPR018204">
    <property type="entry name" value="Trp_synthase_alpha_AS"/>
</dbReference>
<dbReference type="PROSITE" id="PS00167">
    <property type="entry name" value="TRP_SYNTHASE_ALPHA"/>
    <property type="match status" value="1"/>
</dbReference>
<dbReference type="AlphaFoldDB" id="A0A2K1KNX7"/>
<dbReference type="NCBIfam" id="TIGR00262">
    <property type="entry name" value="trpA"/>
    <property type="match status" value="1"/>
</dbReference>
<reference evidence="10 12" key="1">
    <citation type="journal article" date="2008" name="Science">
        <title>The Physcomitrella genome reveals evolutionary insights into the conquest of land by plants.</title>
        <authorList>
            <person name="Rensing S."/>
            <person name="Lang D."/>
            <person name="Zimmer A."/>
            <person name="Terry A."/>
            <person name="Salamov A."/>
            <person name="Shapiro H."/>
            <person name="Nishiyama T."/>
            <person name="Perroud P.-F."/>
            <person name="Lindquist E."/>
            <person name="Kamisugi Y."/>
            <person name="Tanahashi T."/>
            <person name="Sakakibara K."/>
            <person name="Fujita T."/>
            <person name="Oishi K."/>
            <person name="Shin-I T."/>
            <person name="Kuroki Y."/>
            <person name="Toyoda A."/>
            <person name="Suzuki Y."/>
            <person name="Hashimoto A."/>
            <person name="Yamaguchi K."/>
            <person name="Sugano A."/>
            <person name="Kohara Y."/>
            <person name="Fujiyama A."/>
            <person name="Anterola A."/>
            <person name="Aoki S."/>
            <person name="Ashton N."/>
            <person name="Barbazuk W.B."/>
            <person name="Barker E."/>
            <person name="Bennetzen J."/>
            <person name="Bezanilla M."/>
            <person name="Blankenship R."/>
            <person name="Cho S.H."/>
            <person name="Dutcher S."/>
            <person name="Estelle M."/>
            <person name="Fawcett J.A."/>
            <person name="Gundlach H."/>
            <person name="Hanada K."/>
            <person name="Heyl A."/>
            <person name="Hicks K.A."/>
            <person name="Hugh J."/>
            <person name="Lohr M."/>
            <person name="Mayer K."/>
            <person name="Melkozernov A."/>
            <person name="Murata T."/>
            <person name="Nelson D."/>
            <person name="Pils B."/>
            <person name="Prigge M."/>
            <person name="Reiss B."/>
            <person name="Renner T."/>
            <person name="Rombauts S."/>
            <person name="Rushton P."/>
            <person name="Sanderfoot A."/>
            <person name="Schween G."/>
            <person name="Shiu S.-H."/>
            <person name="Stueber K."/>
            <person name="Theodoulou F.L."/>
            <person name="Tu H."/>
            <person name="Van de Peer Y."/>
            <person name="Verrier P.J."/>
            <person name="Waters E."/>
            <person name="Wood A."/>
            <person name="Yang L."/>
            <person name="Cove D."/>
            <person name="Cuming A."/>
            <person name="Hasebe M."/>
            <person name="Lucas S."/>
            <person name="Mishler D.B."/>
            <person name="Reski R."/>
            <person name="Grigoriev I."/>
            <person name="Quatrano R.S."/>
            <person name="Boore J.L."/>
        </authorList>
    </citation>
    <scope>NUCLEOTIDE SEQUENCE [LARGE SCALE GENOMIC DNA]</scope>
    <source>
        <strain evidence="11 12">cv. Gransden 2004</strain>
    </source>
</reference>
<dbReference type="OrthoDB" id="10050244at2759"/>
<evidence type="ECO:0000313" key="11">
    <source>
        <dbReference type="EnsemblPlants" id="Pp3c4_17740V3.1"/>
    </source>
</evidence>
<comment type="subunit">
    <text evidence="2">Tetramer of two alpha and two beta chains.</text>
</comment>
<dbReference type="RefSeq" id="XP_024374529.1">
    <property type="nucleotide sequence ID" value="XM_024518761.2"/>
</dbReference>
<evidence type="ECO:0000256" key="6">
    <source>
        <dbReference type="ARBA" id="ARBA00023239"/>
    </source>
</evidence>
<protein>
    <submittedName>
        <fullName evidence="10 11">Uncharacterized protein</fullName>
    </submittedName>
</protein>
<dbReference type="OMA" id="LVMTYWN"/>
<evidence type="ECO:0000256" key="2">
    <source>
        <dbReference type="ARBA" id="ARBA00011270"/>
    </source>
</evidence>